<dbReference type="AlphaFoldDB" id="A0A172RW54"/>
<name>A0A172RW54_9ACTN</name>
<proteinExistence type="predicted"/>
<accession>A0A172RW54</accession>
<dbReference type="InterPro" id="IPR024455">
    <property type="entry name" value="Phage_capsid"/>
</dbReference>
<dbReference type="EMBL" id="FOEC01000024">
    <property type="protein sequence ID" value="SEP03563.1"/>
    <property type="molecule type" value="Genomic_DNA"/>
</dbReference>
<dbReference type="SUPFAM" id="SSF56563">
    <property type="entry name" value="Major capsid protein gp5"/>
    <property type="match status" value="1"/>
</dbReference>
<organism evidence="3 4">
    <name type="scientific">Denitrobacterium detoxificans</name>
    <dbReference type="NCBI Taxonomy" id="79604"/>
    <lineage>
        <taxon>Bacteria</taxon>
        <taxon>Bacillati</taxon>
        <taxon>Actinomycetota</taxon>
        <taxon>Coriobacteriia</taxon>
        <taxon>Eggerthellales</taxon>
        <taxon>Eggerthellaceae</taxon>
        <taxon>Denitrobacterium</taxon>
    </lineage>
</organism>
<gene>
    <name evidence="3" type="ORF">SAMN02910314_01986</name>
</gene>
<evidence type="ECO:0000256" key="1">
    <source>
        <dbReference type="ARBA" id="ARBA00004328"/>
    </source>
</evidence>
<dbReference type="NCBIfam" id="TIGR01554">
    <property type="entry name" value="major_cap_HK97"/>
    <property type="match status" value="1"/>
</dbReference>
<evidence type="ECO:0000313" key="4">
    <source>
        <dbReference type="Proteomes" id="UP000182975"/>
    </source>
</evidence>
<dbReference type="STRING" id="79604.AAY81_00895"/>
<protein>
    <submittedName>
        <fullName evidence="3">Phage major capsid protein, HK97 family</fullName>
    </submittedName>
</protein>
<dbReference type="KEGG" id="ddt:AAY81_04975"/>
<feature type="domain" description="Phage capsid-like C-terminal" evidence="2">
    <location>
        <begin position="97"/>
        <end position="228"/>
    </location>
</feature>
<sequence length="406" mass="43604">MIKLNQAKNAAAAIVQAVRDGDEKAQEAAFAGFMEAVAADVAAQFEAAQASNDTRALADRGFRQLTGEETAYYQKVIEALKSSNPKQAFDSIPDDAMPTTIFEDVMRDLEQERPLLAAVKPVYTKYLTEWVLNDHTAQRFAWGEITDAITKEITSAFKVVSVKQSKLSAFAVVSRGMLDLGPVFLDGYVRTCLFEAWGDGMEYGIVAGTGINNEPIGLRKDIHEGVSIDTSTGYPDKTAVPVTDFLPASYGPLVASIAVNEQGKRKRGSGNLCLLTNANTYLTKVMPAIRMLTSSGEYSDAFPVATKPIETEALADNEGILARLDEYGLFVGGDRGIDSSDEVKFIEDQRAFKLVTYANGRAVDNTSAILLDLTNLAPLAFPVQGSVTTTAAEAAAETPAETPAEG</sequence>
<keyword evidence="4" id="KW-1185">Reference proteome</keyword>
<comment type="subcellular location">
    <subcellularLocation>
        <location evidence="1">Virion</location>
    </subcellularLocation>
</comment>
<dbReference type="PATRIC" id="fig|79604.3.peg.1013"/>
<dbReference type="RefSeq" id="WP_066660246.1">
    <property type="nucleotide sequence ID" value="NZ_CP011402.1"/>
</dbReference>
<dbReference type="KEGG" id="ddt:AAY81_00895"/>
<evidence type="ECO:0000313" key="3">
    <source>
        <dbReference type="EMBL" id="SEP03563.1"/>
    </source>
</evidence>
<dbReference type="Pfam" id="PF05065">
    <property type="entry name" value="Phage_capsid"/>
    <property type="match status" value="1"/>
</dbReference>
<evidence type="ECO:0000259" key="2">
    <source>
        <dbReference type="Pfam" id="PF05065"/>
    </source>
</evidence>
<dbReference type="Proteomes" id="UP000182975">
    <property type="component" value="Unassembled WGS sequence"/>
</dbReference>
<dbReference type="InterPro" id="IPR054612">
    <property type="entry name" value="Phage_capsid-like_C"/>
</dbReference>
<reference evidence="4" key="1">
    <citation type="submission" date="2016-10" db="EMBL/GenBank/DDBJ databases">
        <authorList>
            <person name="Varghese N."/>
        </authorList>
    </citation>
    <scope>NUCLEOTIDE SEQUENCE [LARGE SCALE GENOMIC DNA]</scope>
    <source>
        <strain evidence="4">DSM 21843</strain>
    </source>
</reference>
<dbReference type="OrthoDB" id="3194823at2"/>